<dbReference type="SMART" id="SM00147">
    <property type="entry name" value="RasGEF"/>
    <property type="match status" value="1"/>
</dbReference>
<dbReference type="OrthoDB" id="21144at2759"/>
<dbReference type="InterPro" id="IPR001895">
    <property type="entry name" value="RASGEF_cat_dom"/>
</dbReference>
<dbReference type="GO" id="GO:0007265">
    <property type="term" value="P:Ras protein signal transduction"/>
    <property type="evidence" value="ECO:0007669"/>
    <property type="project" value="TreeGrafter"/>
</dbReference>
<dbReference type="EMBL" id="KB206169">
    <property type="protein sequence ID" value="ELP95080.1"/>
    <property type="molecule type" value="Genomic_DNA"/>
</dbReference>
<feature type="domain" description="Ras-GEF" evidence="4">
    <location>
        <begin position="280"/>
        <end position="511"/>
    </location>
</feature>
<evidence type="ECO:0000256" key="1">
    <source>
        <dbReference type="ARBA" id="ARBA00022658"/>
    </source>
</evidence>
<dbReference type="VEuPathDB" id="AmoebaDB:EIN_253540"/>
<feature type="compositionally biased region" description="Basic and acidic residues" evidence="3">
    <location>
        <begin position="10"/>
        <end position="31"/>
    </location>
</feature>
<dbReference type="Proteomes" id="UP000014680">
    <property type="component" value="Unassembled WGS sequence"/>
</dbReference>
<evidence type="ECO:0000256" key="3">
    <source>
        <dbReference type="SAM" id="MobiDB-lite"/>
    </source>
</evidence>
<evidence type="ECO:0000259" key="4">
    <source>
        <dbReference type="PROSITE" id="PS50009"/>
    </source>
</evidence>
<dbReference type="Gene3D" id="1.10.840.10">
    <property type="entry name" value="Ras guanine-nucleotide exchange factors catalytic domain"/>
    <property type="match status" value="1"/>
</dbReference>
<reference evidence="5 6" key="1">
    <citation type="submission" date="2012-10" db="EMBL/GenBank/DDBJ databases">
        <authorList>
            <person name="Zafar N."/>
            <person name="Inman J."/>
            <person name="Hall N."/>
            <person name="Lorenzi H."/>
            <person name="Caler E."/>
        </authorList>
    </citation>
    <scope>NUCLEOTIDE SEQUENCE [LARGE SCALE GENOMIC DNA]</scope>
    <source>
        <strain evidence="5 6">IP1</strain>
    </source>
</reference>
<protein>
    <recommendedName>
        <fullName evidence="4">Ras-GEF domain-containing protein</fullName>
    </recommendedName>
</protein>
<feature type="region of interest" description="Disordered" evidence="3">
    <location>
        <begin position="1"/>
        <end position="37"/>
    </location>
</feature>
<gene>
    <name evidence="5" type="ORF">EIN_253540</name>
</gene>
<accession>A0A0A1UET6</accession>
<proteinExistence type="predicted"/>
<dbReference type="PANTHER" id="PTHR23113">
    <property type="entry name" value="GUANINE NUCLEOTIDE EXCHANGE FACTOR"/>
    <property type="match status" value="1"/>
</dbReference>
<dbReference type="Pfam" id="PF00617">
    <property type="entry name" value="RasGEF"/>
    <property type="match status" value="1"/>
</dbReference>
<dbReference type="KEGG" id="eiv:EIN_253540"/>
<dbReference type="PROSITE" id="PS50009">
    <property type="entry name" value="RASGEF_CAT"/>
    <property type="match status" value="1"/>
</dbReference>
<dbReference type="PANTHER" id="PTHR23113:SF99">
    <property type="entry name" value="RASGEF DOMAIN-CONTAINING PROTEIN"/>
    <property type="match status" value="1"/>
</dbReference>
<dbReference type="GO" id="GO:0005886">
    <property type="term" value="C:plasma membrane"/>
    <property type="evidence" value="ECO:0007669"/>
    <property type="project" value="TreeGrafter"/>
</dbReference>
<organism evidence="5 6">
    <name type="scientific">Entamoeba invadens IP1</name>
    <dbReference type="NCBI Taxonomy" id="370355"/>
    <lineage>
        <taxon>Eukaryota</taxon>
        <taxon>Amoebozoa</taxon>
        <taxon>Evosea</taxon>
        <taxon>Archamoebae</taxon>
        <taxon>Mastigamoebida</taxon>
        <taxon>Entamoebidae</taxon>
        <taxon>Entamoeba</taxon>
    </lineage>
</organism>
<dbReference type="InterPro" id="IPR008937">
    <property type="entry name" value="Ras-like_GEF"/>
</dbReference>
<dbReference type="InterPro" id="IPR036964">
    <property type="entry name" value="RASGEF_cat_dom_sf"/>
</dbReference>
<dbReference type="SUPFAM" id="SSF48366">
    <property type="entry name" value="Ras GEF"/>
    <property type="match status" value="1"/>
</dbReference>
<evidence type="ECO:0000313" key="6">
    <source>
        <dbReference type="Proteomes" id="UP000014680"/>
    </source>
</evidence>
<dbReference type="GeneID" id="14894025"/>
<evidence type="ECO:0000256" key="2">
    <source>
        <dbReference type="PROSITE-ProRule" id="PRU00168"/>
    </source>
</evidence>
<dbReference type="InterPro" id="IPR023578">
    <property type="entry name" value="Ras_GEF_dom_sf"/>
</dbReference>
<dbReference type="RefSeq" id="XP_004261851.1">
    <property type="nucleotide sequence ID" value="XM_004261803.1"/>
</dbReference>
<keyword evidence="6" id="KW-1185">Reference proteome</keyword>
<evidence type="ECO:0000313" key="5">
    <source>
        <dbReference type="EMBL" id="ELP95080.1"/>
    </source>
</evidence>
<keyword evidence="1 2" id="KW-0344">Guanine-nucleotide releasing factor</keyword>
<dbReference type="AlphaFoldDB" id="A0A0A1UET6"/>
<dbReference type="GO" id="GO:0005085">
    <property type="term" value="F:guanyl-nucleotide exchange factor activity"/>
    <property type="evidence" value="ECO:0007669"/>
    <property type="project" value="UniProtKB-KW"/>
</dbReference>
<sequence>MKTRCSLTAKDIKKISMDQKRTTKQKKEEKKEKRKSSLVMFLNHFKPQMREHAKTEPSGSPRIQEENDFFETLKAKMLNATPTDVVREFMKNEPKGENKGVQIFHIKDYPTQINMFRVMGEYHVQVVDKDLYVDSLEQVVKLLSLVTNKTFSQQILFYQEKYSPFEILSCLMENVITALDDNLKSKNEEAIHCINILIAWLEVRGTVFTDNKLLFYVMDFYKALKSVEKKFPFLLSCLNDLNEAIKVVFEENGVVTFAKKRIVDENLFKFQEVCVSDKECRERLPEQLSGIELMLLGKITPHEYYLYFNATTRPVSLVNQYSQWSCLFSRWISYEIVRVKDLEKRKVALLGCLTLATDCLKYKNFNSAISILNGLEHQAVRRLNNTWNLLEKKDWNIFCELKDVVLEEKAQNFSVTFRPPSVPNFEHQIEIMQEIYNSPDIYRDVDGEKVQMLNVVKCSKIGAIIDLLGVYASNVPEKENKQIVEFFTTKLLNLPLNDDSLLGLSLSAEIPK</sequence>
<name>A0A0A1UET6_ENTIV</name>